<dbReference type="Proteomes" id="UP000275078">
    <property type="component" value="Unassembled WGS sequence"/>
</dbReference>
<evidence type="ECO:0000256" key="1">
    <source>
        <dbReference type="SAM" id="MobiDB-lite"/>
    </source>
</evidence>
<evidence type="ECO:0000313" key="2">
    <source>
        <dbReference type="EMBL" id="RPA71900.1"/>
    </source>
</evidence>
<dbReference type="EMBL" id="ML119892">
    <property type="protein sequence ID" value="RPA71900.1"/>
    <property type="molecule type" value="Genomic_DNA"/>
</dbReference>
<keyword evidence="3" id="KW-1185">Reference proteome</keyword>
<protein>
    <submittedName>
        <fullName evidence="2">Uncharacterized protein</fullName>
    </submittedName>
</protein>
<proteinExistence type="predicted"/>
<feature type="compositionally biased region" description="Polar residues" evidence="1">
    <location>
        <begin position="586"/>
        <end position="595"/>
    </location>
</feature>
<sequence length="620" mass="68572">MSQPQYSSAMSVDATTPIVTHVVPRPNSIMYETACPPSDVDEITQAPKRHAANPSAFSPVDHKLQGLSIITQIASNNNMTISICVEHPCRGQPIEGVIRDANDIFPSLNPDYNATTVAGTPASEQYLYCAYVLSVRVQGRITLRGLVHEIHQALKERHVRLNGGNPDRDFPRFIRRMVGYFKWIPTPEITNYFIQSNKYKVWKTTFVVIWPERPVWTAFSDEWKESPTHDEVNEQPDEEALLLEQQLLEQQQQDVLPEEPTAGGSGGGALSFVVQAPVFAMSFLRGTVDVVKEFFDDNDVPYQSGGDDDEYDSPGAYEKWLIEPDHYEEDLHREGQAEFSLPQSPTPKRQKKPRGQRATVSSSWRRPSARIAFATKAKSTVSSDLSLSAPSRKGKGNVDKDFASLSLDTPAPCDVNRTSIDSRTAFLLSPEVLKAKPLVSRKTIADGVAEYRGLLDAELSRRNSVVDTGSKRKLRSHDVISYNLPELLREDTRDQVVESVEDPFPPDAAYLSSAAGDSDGEADEEYKPVVIPEAMRGEIISIFSGSSSPEAKSEDESGHLPGVKKEFSPSSLLSASGYADIHSDHPSNVNSSVFNTPVNTLHRAAPADFDEEETRESPLV</sequence>
<dbReference type="AlphaFoldDB" id="A0A3N4HIV3"/>
<feature type="region of interest" description="Disordered" evidence="1">
    <location>
        <begin position="545"/>
        <end position="566"/>
    </location>
</feature>
<feature type="compositionally biased region" description="Basic and acidic residues" evidence="1">
    <location>
        <begin position="551"/>
        <end position="566"/>
    </location>
</feature>
<gene>
    <name evidence="2" type="ORF">BJ508DRAFT_315198</name>
</gene>
<evidence type="ECO:0000313" key="3">
    <source>
        <dbReference type="Proteomes" id="UP000275078"/>
    </source>
</evidence>
<name>A0A3N4HIV3_ASCIM</name>
<accession>A0A3N4HIV3</accession>
<reference evidence="2 3" key="1">
    <citation type="journal article" date="2018" name="Nat. Ecol. Evol.">
        <title>Pezizomycetes genomes reveal the molecular basis of ectomycorrhizal truffle lifestyle.</title>
        <authorList>
            <person name="Murat C."/>
            <person name="Payen T."/>
            <person name="Noel B."/>
            <person name="Kuo A."/>
            <person name="Morin E."/>
            <person name="Chen J."/>
            <person name="Kohler A."/>
            <person name="Krizsan K."/>
            <person name="Balestrini R."/>
            <person name="Da Silva C."/>
            <person name="Montanini B."/>
            <person name="Hainaut M."/>
            <person name="Levati E."/>
            <person name="Barry K.W."/>
            <person name="Belfiori B."/>
            <person name="Cichocki N."/>
            <person name="Clum A."/>
            <person name="Dockter R.B."/>
            <person name="Fauchery L."/>
            <person name="Guy J."/>
            <person name="Iotti M."/>
            <person name="Le Tacon F."/>
            <person name="Lindquist E.A."/>
            <person name="Lipzen A."/>
            <person name="Malagnac F."/>
            <person name="Mello A."/>
            <person name="Molinier V."/>
            <person name="Miyauchi S."/>
            <person name="Poulain J."/>
            <person name="Riccioni C."/>
            <person name="Rubini A."/>
            <person name="Sitrit Y."/>
            <person name="Splivallo R."/>
            <person name="Traeger S."/>
            <person name="Wang M."/>
            <person name="Zifcakova L."/>
            <person name="Wipf D."/>
            <person name="Zambonelli A."/>
            <person name="Paolocci F."/>
            <person name="Nowrousian M."/>
            <person name="Ottonello S."/>
            <person name="Baldrian P."/>
            <person name="Spatafora J.W."/>
            <person name="Henrissat B."/>
            <person name="Nagy L.G."/>
            <person name="Aury J.M."/>
            <person name="Wincker P."/>
            <person name="Grigoriev I.V."/>
            <person name="Bonfante P."/>
            <person name="Martin F.M."/>
        </authorList>
    </citation>
    <scope>NUCLEOTIDE SEQUENCE [LARGE SCALE GENOMIC DNA]</scope>
    <source>
        <strain evidence="2 3">RN42</strain>
    </source>
</reference>
<feature type="region of interest" description="Disordered" evidence="1">
    <location>
        <begin position="502"/>
        <end position="524"/>
    </location>
</feature>
<organism evidence="2 3">
    <name type="scientific">Ascobolus immersus RN42</name>
    <dbReference type="NCBI Taxonomy" id="1160509"/>
    <lineage>
        <taxon>Eukaryota</taxon>
        <taxon>Fungi</taxon>
        <taxon>Dikarya</taxon>
        <taxon>Ascomycota</taxon>
        <taxon>Pezizomycotina</taxon>
        <taxon>Pezizomycetes</taxon>
        <taxon>Pezizales</taxon>
        <taxon>Ascobolaceae</taxon>
        <taxon>Ascobolus</taxon>
    </lineage>
</organism>
<feature type="region of interest" description="Disordered" evidence="1">
    <location>
        <begin position="336"/>
        <end position="365"/>
    </location>
</feature>
<feature type="region of interest" description="Disordered" evidence="1">
    <location>
        <begin position="576"/>
        <end position="595"/>
    </location>
</feature>